<dbReference type="GO" id="GO:0005634">
    <property type="term" value="C:nucleus"/>
    <property type="evidence" value="ECO:0007669"/>
    <property type="project" value="TreeGrafter"/>
</dbReference>
<sequence length="570" mass="63107">MTDFTLVDPKGWEYDLHSVYSAYIGYFQMYNIPWSLSRWTRAFLYERSWGHLFETFEEFLAFSWPVITVTDARTGKAHIVTRLNSIGAFLKMIKTRFGETLPQAPNILQVTPFETASRHLRHVADYSSYKKLHSTLPAAVLSALKARVRAGDPKAIKEIWDKKDKTFLAIDFEWNERNERTVLEWGYAAVRCGHLEAYVYVVPALWSHLITLSSRLGHWPPVPDTNYRKGHYIVADYVDKVTNKHRPTYPWQFGESQVVPKSKLPQLIQAVISSLASPNSETSTNDLVLVAHNVQGDLARLEEMKIKLPPNMLIIDTMIFERSLYSKGLRGVMQDPNGDKPRAIGSSLSFEHLLYSLTLPLTPDSPSGSGGGSSPSHKRQSSASPQPPAVLPKFTLHNAGNDAFMCLFALQKLLEPKGTVMPSTTVNARKARAVSTPGKFNGMLPILPGVGAPVMPGVPFPPGMMPMMNFNVNGTVSPNMHFTTAGFAAVATPAPMTTMPMSASVSMPSLPRSSSAYDLADEFGQMQLDRGRKDSLGATLHHHHHLTAPGRSADRRSKSPLGLTPSNVNV</sequence>
<dbReference type="InterPro" id="IPR040151">
    <property type="entry name" value="Gfd2/YDR514C-like"/>
</dbReference>
<evidence type="ECO:0000256" key="1">
    <source>
        <dbReference type="SAM" id="MobiDB-lite"/>
    </source>
</evidence>
<dbReference type="AlphaFoldDB" id="A0A409VU16"/>
<accession>A0A409VU16</accession>
<dbReference type="Pfam" id="PF21762">
    <property type="entry name" value="DEDDh_C"/>
    <property type="match status" value="1"/>
</dbReference>
<dbReference type="OrthoDB" id="5953249at2759"/>
<dbReference type="EMBL" id="NHYE01005566">
    <property type="protein sequence ID" value="PPQ69659.1"/>
    <property type="molecule type" value="Genomic_DNA"/>
</dbReference>
<dbReference type="InterPro" id="IPR012337">
    <property type="entry name" value="RNaseH-like_sf"/>
</dbReference>
<feature type="domain" description="Gfd2/YDR514C-like C-terminal" evidence="2">
    <location>
        <begin position="166"/>
        <end position="318"/>
    </location>
</feature>
<gene>
    <name evidence="3" type="ORF">CVT26_001528</name>
</gene>
<keyword evidence="4" id="KW-1185">Reference proteome</keyword>
<evidence type="ECO:0000313" key="4">
    <source>
        <dbReference type="Proteomes" id="UP000284706"/>
    </source>
</evidence>
<organism evidence="3 4">
    <name type="scientific">Gymnopilus dilepis</name>
    <dbReference type="NCBI Taxonomy" id="231916"/>
    <lineage>
        <taxon>Eukaryota</taxon>
        <taxon>Fungi</taxon>
        <taxon>Dikarya</taxon>
        <taxon>Basidiomycota</taxon>
        <taxon>Agaricomycotina</taxon>
        <taxon>Agaricomycetes</taxon>
        <taxon>Agaricomycetidae</taxon>
        <taxon>Agaricales</taxon>
        <taxon>Agaricineae</taxon>
        <taxon>Hymenogastraceae</taxon>
        <taxon>Gymnopilus</taxon>
    </lineage>
</organism>
<dbReference type="PANTHER" id="PTHR28083">
    <property type="entry name" value="GOOD FOR FULL DBP5 ACTIVITY PROTEIN 2"/>
    <property type="match status" value="1"/>
</dbReference>
<comment type="caution">
    <text evidence="3">The sequence shown here is derived from an EMBL/GenBank/DDBJ whole genome shotgun (WGS) entry which is preliminary data.</text>
</comment>
<dbReference type="Proteomes" id="UP000284706">
    <property type="component" value="Unassembled WGS sequence"/>
</dbReference>
<evidence type="ECO:0000259" key="2">
    <source>
        <dbReference type="Pfam" id="PF21762"/>
    </source>
</evidence>
<dbReference type="InterPro" id="IPR048519">
    <property type="entry name" value="Gfd2/YDR514C-like_C"/>
</dbReference>
<evidence type="ECO:0000313" key="3">
    <source>
        <dbReference type="EMBL" id="PPQ69659.1"/>
    </source>
</evidence>
<dbReference type="InParanoid" id="A0A409VU16"/>
<name>A0A409VU16_9AGAR</name>
<reference evidence="3 4" key="1">
    <citation type="journal article" date="2018" name="Evol. Lett.">
        <title>Horizontal gene cluster transfer increased hallucinogenic mushroom diversity.</title>
        <authorList>
            <person name="Reynolds H.T."/>
            <person name="Vijayakumar V."/>
            <person name="Gluck-Thaler E."/>
            <person name="Korotkin H.B."/>
            <person name="Matheny P.B."/>
            <person name="Slot J.C."/>
        </authorList>
    </citation>
    <scope>NUCLEOTIDE SEQUENCE [LARGE SCALE GENOMIC DNA]</scope>
    <source>
        <strain evidence="3 4">SRW20</strain>
    </source>
</reference>
<dbReference type="PANTHER" id="PTHR28083:SF1">
    <property type="entry name" value="GOOD FOR FULL DBP5 ACTIVITY PROTEIN 2"/>
    <property type="match status" value="1"/>
</dbReference>
<dbReference type="STRING" id="231916.A0A409VU16"/>
<feature type="region of interest" description="Disordered" evidence="1">
    <location>
        <begin position="364"/>
        <end position="392"/>
    </location>
</feature>
<dbReference type="SUPFAM" id="SSF53098">
    <property type="entry name" value="Ribonuclease H-like"/>
    <property type="match status" value="1"/>
</dbReference>
<feature type="region of interest" description="Disordered" evidence="1">
    <location>
        <begin position="543"/>
        <end position="570"/>
    </location>
</feature>
<proteinExistence type="predicted"/>
<protein>
    <recommendedName>
        <fullName evidence="2">Gfd2/YDR514C-like C-terminal domain-containing protein</fullName>
    </recommendedName>
</protein>